<feature type="transmembrane region" description="Helical" evidence="1">
    <location>
        <begin position="179"/>
        <end position="197"/>
    </location>
</feature>
<dbReference type="Proteomes" id="UP000184480">
    <property type="component" value="Unassembled WGS sequence"/>
</dbReference>
<keyword evidence="1" id="KW-0812">Transmembrane</keyword>
<reference evidence="3" key="1">
    <citation type="submission" date="2016-11" db="EMBL/GenBank/DDBJ databases">
        <authorList>
            <person name="Varghese N."/>
            <person name="Submissions S."/>
        </authorList>
    </citation>
    <scope>NUCLEOTIDE SEQUENCE [LARGE SCALE GENOMIC DNA]</scope>
    <source>
        <strain evidence="3">DSM 27370</strain>
    </source>
</reference>
<keyword evidence="1" id="KW-0472">Membrane</keyword>
<dbReference type="OrthoDB" id="1096547at2"/>
<protein>
    <submittedName>
        <fullName evidence="2">Uncharacterized protein</fullName>
    </submittedName>
</protein>
<keyword evidence="3" id="KW-1185">Reference proteome</keyword>
<feature type="transmembrane region" description="Helical" evidence="1">
    <location>
        <begin position="58"/>
        <end position="76"/>
    </location>
</feature>
<feature type="transmembrane region" description="Helical" evidence="1">
    <location>
        <begin position="151"/>
        <end position="173"/>
    </location>
</feature>
<name>A0A1M4TU63_9BACT</name>
<evidence type="ECO:0000256" key="1">
    <source>
        <dbReference type="SAM" id="Phobius"/>
    </source>
</evidence>
<feature type="transmembrane region" description="Helical" evidence="1">
    <location>
        <begin position="31"/>
        <end position="52"/>
    </location>
</feature>
<sequence length="205" mass="23009">MNNLTSEERIKLIDEMIAQTRNNTQKGAGNVMIICGYCVAIIALLNILLVYTLEQPQYAAWIWLLSIPMTIVSLIINKKKDRRALVKTQVDKIMSKTWIAFLLSNIALLTVIFSSFFVFDTWLFAVLITPVILIMLGSGQYITGVIMGFRPFYYGSGLFWIGAILCIILYPIIHQTGQFVILAICMIAGFAVPGHALNRKAEKDV</sequence>
<dbReference type="RefSeq" id="WP_062175501.1">
    <property type="nucleotide sequence ID" value="NZ_BBXL01000001.1"/>
</dbReference>
<keyword evidence="1" id="KW-1133">Transmembrane helix</keyword>
<accession>A0A1M4TU63</accession>
<evidence type="ECO:0000313" key="2">
    <source>
        <dbReference type="EMBL" id="SHE47934.1"/>
    </source>
</evidence>
<dbReference type="EMBL" id="FQUC01000001">
    <property type="protein sequence ID" value="SHE47934.1"/>
    <property type="molecule type" value="Genomic_DNA"/>
</dbReference>
<organism evidence="2 3">
    <name type="scientific">Dysgonomonas macrotermitis</name>
    <dbReference type="NCBI Taxonomy" id="1346286"/>
    <lineage>
        <taxon>Bacteria</taxon>
        <taxon>Pseudomonadati</taxon>
        <taxon>Bacteroidota</taxon>
        <taxon>Bacteroidia</taxon>
        <taxon>Bacteroidales</taxon>
        <taxon>Dysgonomonadaceae</taxon>
        <taxon>Dysgonomonas</taxon>
    </lineage>
</organism>
<feature type="transmembrane region" description="Helical" evidence="1">
    <location>
        <begin position="97"/>
        <end position="116"/>
    </location>
</feature>
<dbReference type="AlphaFoldDB" id="A0A1M4TU63"/>
<dbReference type="STRING" id="1346286.SAMN05444362_101419"/>
<feature type="transmembrane region" description="Helical" evidence="1">
    <location>
        <begin position="122"/>
        <end position="139"/>
    </location>
</feature>
<proteinExistence type="predicted"/>
<evidence type="ECO:0000313" key="3">
    <source>
        <dbReference type="Proteomes" id="UP000184480"/>
    </source>
</evidence>
<gene>
    <name evidence="2" type="ORF">SAMN05444362_101419</name>
</gene>